<evidence type="ECO:0000256" key="1">
    <source>
        <dbReference type="SAM" id="Phobius"/>
    </source>
</evidence>
<organism evidence="3 4">
    <name type="scientific">Caenorhabditis briggsae</name>
    <dbReference type="NCBI Taxonomy" id="6238"/>
    <lineage>
        <taxon>Eukaryota</taxon>
        <taxon>Metazoa</taxon>
        <taxon>Ecdysozoa</taxon>
        <taxon>Nematoda</taxon>
        <taxon>Chromadorea</taxon>
        <taxon>Rhabditida</taxon>
        <taxon>Rhabditina</taxon>
        <taxon>Rhabditomorpha</taxon>
        <taxon>Rhabditoidea</taxon>
        <taxon>Rhabditidae</taxon>
        <taxon>Peloderinae</taxon>
        <taxon>Caenorhabditis</taxon>
    </lineage>
</organism>
<dbReference type="InterPro" id="IPR052664">
    <property type="entry name" value="BTB-MATH_domain_protein"/>
</dbReference>
<dbReference type="Pfam" id="PF00917">
    <property type="entry name" value="MATH"/>
    <property type="match status" value="1"/>
</dbReference>
<evidence type="ECO:0000313" key="3">
    <source>
        <dbReference type="EMBL" id="ULU08429.1"/>
    </source>
</evidence>
<dbReference type="InterPro" id="IPR002083">
    <property type="entry name" value="MATH/TRAF_dom"/>
</dbReference>
<gene>
    <name evidence="3" type="ORF">L3Y34_019548</name>
</gene>
<feature type="transmembrane region" description="Helical" evidence="1">
    <location>
        <begin position="357"/>
        <end position="377"/>
    </location>
</feature>
<dbReference type="EMBL" id="CP090892">
    <property type="protein sequence ID" value="ULU08429.1"/>
    <property type="molecule type" value="Genomic_DNA"/>
</dbReference>
<dbReference type="SMART" id="SM00225">
    <property type="entry name" value="BTB"/>
    <property type="match status" value="1"/>
</dbReference>
<protein>
    <recommendedName>
        <fullName evidence="2">BTB domain-containing protein</fullName>
    </recommendedName>
</protein>
<dbReference type="Gene3D" id="3.30.710.10">
    <property type="entry name" value="Potassium Channel Kv1.1, Chain A"/>
    <property type="match status" value="1"/>
</dbReference>
<keyword evidence="1" id="KW-1133">Transmembrane helix</keyword>
<evidence type="ECO:0000259" key="2">
    <source>
        <dbReference type="PROSITE" id="PS50097"/>
    </source>
</evidence>
<dbReference type="Pfam" id="PF00651">
    <property type="entry name" value="BTB"/>
    <property type="match status" value="1"/>
</dbReference>
<dbReference type="AlphaFoldDB" id="A0AAE9DQ39"/>
<dbReference type="InterPro" id="IPR008974">
    <property type="entry name" value="TRAF-like"/>
</dbReference>
<dbReference type="SUPFAM" id="SSF49599">
    <property type="entry name" value="TRAF domain-like"/>
    <property type="match status" value="1"/>
</dbReference>
<feature type="domain" description="BTB" evidence="2">
    <location>
        <begin position="153"/>
        <end position="212"/>
    </location>
</feature>
<dbReference type="Proteomes" id="UP000827892">
    <property type="component" value="Chromosome II"/>
</dbReference>
<sequence>MPRADREFVLKSVIENVLAMKENEDFLNEPAEYFNVPWVLVFRRENGHLSFSLKCLLDDEKAQIAPNWAIKAEVELAVKSANGATAKKKETFSFGSETPKNAYGFQILDWNSLQNKYAIDGKILVQANVSIKEMAGISKKDLRNFDDSKREWADAVVKVEGREFHVAKLLLATQSTYFQSMFFGKFEESEKAEIELSEIRADDFQNFLETLHGEPAIDDDTVEGVLHLADMYDTPTARQRSEEFLMKESEKSMKEKLRISTKYRLDSLIDQCLSRTHTIAEIRAVLPGNLEDLDHSLKFQIFPEAGLFSHHSTGSINPLYFLYKPKMNTTNVTTTINNLATTTIVTTTEPLFSKKDGAYFTVIILVLFSVSCFFCFLREWKQIKKEEKEAAAAAAENQQGGATNDEAAIQNV</sequence>
<dbReference type="PANTHER" id="PTHR22743">
    <property type="entry name" value="MEPRIN/TRAF-LIKE MATH FAMILY-C.ELEGANS"/>
    <property type="match status" value="1"/>
</dbReference>
<dbReference type="Gene3D" id="2.60.210.10">
    <property type="entry name" value="Apoptosis, Tumor Necrosis Factor Receptor Associated Protein 2, Chain A"/>
    <property type="match status" value="1"/>
</dbReference>
<keyword evidence="1" id="KW-0472">Membrane</keyword>
<dbReference type="CDD" id="cd18186">
    <property type="entry name" value="BTB_POZ_ZBTB_KLHL-like"/>
    <property type="match status" value="1"/>
</dbReference>
<evidence type="ECO:0000313" key="4">
    <source>
        <dbReference type="Proteomes" id="UP000827892"/>
    </source>
</evidence>
<reference evidence="3 4" key="1">
    <citation type="submission" date="2022-05" db="EMBL/GenBank/DDBJ databases">
        <title>Chromosome-level reference genomes for two strains of Caenorhabditis briggsae: an improved platform for comparative genomics.</title>
        <authorList>
            <person name="Stevens L."/>
            <person name="Andersen E.C."/>
        </authorList>
    </citation>
    <scope>NUCLEOTIDE SEQUENCE [LARGE SCALE GENOMIC DNA]</scope>
    <source>
        <strain evidence="3">QX1410_ONT</strain>
        <tissue evidence="3">Whole-organism</tissue>
    </source>
</reference>
<dbReference type="InterPro" id="IPR000210">
    <property type="entry name" value="BTB/POZ_dom"/>
</dbReference>
<dbReference type="SUPFAM" id="SSF54695">
    <property type="entry name" value="POZ domain"/>
    <property type="match status" value="1"/>
</dbReference>
<dbReference type="SMART" id="SM00061">
    <property type="entry name" value="MATH"/>
    <property type="match status" value="1"/>
</dbReference>
<proteinExistence type="predicted"/>
<name>A0AAE9DQ39_CAEBR</name>
<dbReference type="InterPro" id="IPR011333">
    <property type="entry name" value="SKP1/BTB/POZ_sf"/>
</dbReference>
<accession>A0AAE9DQ39</accession>
<keyword evidence="1" id="KW-0812">Transmembrane</keyword>
<dbReference type="PANTHER" id="PTHR22743:SF165">
    <property type="entry name" value="BTB AND MATH DOMAIN CONTAINING-RELATED"/>
    <property type="match status" value="1"/>
</dbReference>
<dbReference type="CDD" id="cd00121">
    <property type="entry name" value="MATH"/>
    <property type="match status" value="1"/>
</dbReference>
<dbReference type="PROSITE" id="PS50097">
    <property type="entry name" value="BTB"/>
    <property type="match status" value="1"/>
</dbReference>